<keyword evidence="10" id="KW-1185">Reference proteome</keyword>
<dbReference type="EMBL" id="CDQK01000003">
    <property type="protein sequence ID" value="CEP22486.1"/>
    <property type="molecule type" value="Genomic_DNA"/>
</dbReference>
<dbReference type="GO" id="GO:0032968">
    <property type="term" value="P:positive regulation of transcription elongation by RNA polymerase II"/>
    <property type="evidence" value="ECO:0007669"/>
    <property type="project" value="TreeGrafter"/>
</dbReference>
<proteinExistence type="inferred from homology"/>
<evidence type="ECO:0000313" key="7">
    <source>
        <dbReference type="EMBL" id="CEP22486.1"/>
    </source>
</evidence>
<dbReference type="Gene3D" id="3.40.50.11990">
    <property type="entry name" value="RNA polymerase II accessory factor, Cdc73 C-terminal domain"/>
    <property type="match status" value="1"/>
</dbReference>
<evidence type="ECO:0000256" key="3">
    <source>
        <dbReference type="ARBA" id="ARBA00023163"/>
    </source>
</evidence>
<dbReference type="GO" id="GO:0016593">
    <property type="term" value="C:Cdc73/Paf1 complex"/>
    <property type="evidence" value="ECO:0007669"/>
    <property type="project" value="InterPro"/>
</dbReference>
<dbReference type="Proteomes" id="UP000094389">
    <property type="component" value="Unassembled WGS sequence"/>
</dbReference>
<dbReference type="PANTHER" id="PTHR12466">
    <property type="entry name" value="CDC73 DOMAIN PROTEIN"/>
    <property type="match status" value="1"/>
</dbReference>
<comment type="similarity">
    <text evidence="2">Belongs to the CDC73 family.</text>
</comment>
<dbReference type="EMBL" id="KV453926">
    <property type="protein sequence ID" value="ODV75341.1"/>
    <property type="molecule type" value="Genomic_DNA"/>
</dbReference>
<evidence type="ECO:0000256" key="2">
    <source>
        <dbReference type="ARBA" id="ARBA00010427"/>
    </source>
</evidence>
<evidence type="ECO:0000313" key="10">
    <source>
        <dbReference type="Proteomes" id="UP000094389"/>
    </source>
</evidence>
<reference evidence="7" key="1">
    <citation type="submission" date="2014-12" db="EMBL/GenBank/DDBJ databases">
        <authorList>
            <person name="Jaenicke S."/>
        </authorList>
    </citation>
    <scope>NUCLEOTIDE SEQUENCE [LARGE SCALE GENOMIC DNA]</scope>
    <source>
        <strain evidence="7">CBS1600</strain>
    </source>
</reference>
<dbReference type="GO" id="GO:0006368">
    <property type="term" value="P:transcription elongation by RNA polymerase II"/>
    <property type="evidence" value="ECO:0007669"/>
    <property type="project" value="InterPro"/>
</dbReference>
<reference evidence="8 10" key="3">
    <citation type="journal article" date="2016" name="Proc. Natl. Acad. Sci. U.S.A.">
        <title>Comparative genomics of biotechnologically important yeasts.</title>
        <authorList>
            <person name="Riley R."/>
            <person name="Haridas S."/>
            <person name="Wolfe K.H."/>
            <person name="Lopes M.R."/>
            <person name="Hittinger C.T."/>
            <person name="Goeker M."/>
            <person name="Salamov A.A."/>
            <person name="Wisecaver J.H."/>
            <person name="Long T.M."/>
            <person name="Calvey C.H."/>
            <person name="Aerts A.L."/>
            <person name="Barry K.W."/>
            <person name="Choi C."/>
            <person name="Clum A."/>
            <person name="Coughlan A.Y."/>
            <person name="Deshpande S."/>
            <person name="Douglass A.P."/>
            <person name="Hanson S.J."/>
            <person name="Klenk H.-P."/>
            <person name="LaButti K.M."/>
            <person name="Lapidus A."/>
            <person name="Lindquist E.A."/>
            <person name="Lipzen A.M."/>
            <person name="Meier-Kolthoff J.P."/>
            <person name="Ohm R.A."/>
            <person name="Otillar R.P."/>
            <person name="Pangilinan J.L."/>
            <person name="Peng Y."/>
            <person name="Rokas A."/>
            <person name="Rosa C.A."/>
            <person name="Scheuner C."/>
            <person name="Sibirny A.A."/>
            <person name="Slot J.C."/>
            <person name="Stielow J.B."/>
            <person name="Sun H."/>
            <person name="Kurtzman C.P."/>
            <person name="Blackwell M."/>
            <person name="Grigoriev I.V."/>
            <person name="Jeffries T.W."/>
        </authorList>
    </citation>
    <scope>NUCLEOTIDE SEQUENCE [LARGE SCALE GENOMIC DNA]</scope>
    <source>
        <strain evidence="10">ATCC 18201 / CBS 1600 / BCRC 20928 / JCM 3617 / NBRC 0987 / NRRL Y-1542</strain>
        <strain evidence="8">NRRL Y-1542</strain>
    </source>
</reference>
<dbReference type="AlphaFoldDB" id="A0A0H5C3L0"/>
<name>A0A0H5C3L0_CYBJN</name>
<dbReference type="InterPro" id="IPR031336">
    <property type="entry name" value="CDC73_C"/>
</dbReference>
<evidence type="ECO:0000313" key="8">
    <source>
        <dbReference type="EMBL" id="ODV75341.1"/>
    </source>
</evidence>
<accession>A0A0H5C3L0</accession>
<keyword evidence="4" id="KW-0539">Nucleus</keyword>
<dbReference type="InterPro" id="IPR038103">
    <property type="entry name" value="CDC73_C_sf"/>
</dbReference>
<evidence type="ECO:0000313" key="9">
    <source>
        <dbReference type="Proteomes" id="UP000038830"/>
    </source>
</evidence>
<gene>
    <name evidence="7" type="ORF">BN1211_2854</name>
    <name evidence="8" type="ORF">CYBJADRAFT_160770</name>
</gene>
<dbReference type="OMA" id="GYYFHFA"/>
<evidence type="ECO:0000256" key="1">
    <source>
        <dbReference type="ARBA" id="ARBA00004123"/>
    </source>
</evidence>
<evidence type="ECO:0000256" key="4">
    <source>
        <dbReference type="ARBA" id="ARBA00023242"/>
    </source>
</evidence>
<accession>A0A1E4S743</accession>
<dbReference type="Proteomes" id="UP000038830">
    <property type="component" value="Unassembled WGS sequence"/>
</dbReference>
<dbReference type="PANTHER" id="PTHR12466:SF8">
    <property type="entry name" value="PARAFIBROMIN"/>
    <property type="match status" value="1"/>
</dbReference>
<reference evidence="9" key="2">
    <citation type="journal article" date="2015" name="J. Biotechnol.">
        <title>The structure of the Cyberlindnera jadinii genome and its relation to Candida utilis analyzed by the occurrence of single nucleotide polymorphisms.</title>
        <authorList>
            <person name="Rupp O."/>
            <person name="Brinkrolf K."/>
            <person name="Buerth C."/>
            <person name="Kunigo M."/>
            <person name="Schneider J."/>
            <person name="Jaenicke S."/>
            <person name="Goesmann A."/>
            <person name="Puehler A."/>
            <person name="Jaeger K.-E."/>
            <person name="Ernst J.F."/>
        </authorList>
    </citation>
    <scope>NUCLEOTIDE SEQUENCE [LARGE SCALE GENOMIC DNA]</scope>
    <source>
        <strain evidence="9">ATCC 18201 / CBS 1600 / BCRC 20928 / JCM 3617 / NBRC 0987 / NRRL Y-1542</strain>
    </source>
</reference>
<feature type="region of interest" description="Disordered" evidence="5">
    <location>
        <begin position="166"/>
        <end position="195"/>
    </location>
</feature>
<dbReference type="STRING" id="983966.A0A0H5C3L0"/>
<organism evidence="7 9">
    <name type="scientific">Cyberlindnera jadinii (strain ATCC 18201 / CBS 1600 / BCRC 20928 / JCM 3617 / NBRC 0987 / NRRL Y-1542)</name>
    <name type="common">Torula yeast</name>
    <name type="synonym">Candida utilis</name>
    <dbReference type="NCBI Taxonomy" id="983966"/>
    <lineage>
        <taxon>Eukaryota</taxon>
        <taxon>Fungi</taxon>
        <taxon>Dikarya</taxon>
        <taxon>Ascomycota</taxon>
        <taxon>Saccharomycotina</taxon>
        <taxon>Saccharomycetes</taxon>
        <taxon>Phaffomycetales</taxon>
        <taxon>Phaffomycetaceae</taxon>
        <taxon>Cyberlindnera</taxon>
    </lineage>
</organism>
<dbReference type="OrthoDB" id="2186602at2759"/>
<feature type="domain" description="Cell division control protein 73 C-terminal" evidence="6">
    <location>
        <begin position="195"/>
        <end position="349"/>
    </location>
</feature>
<comment type="subcellular location">
    <subcellularLocation>
        <location evidence="1">Nucleus</location>
    </subcellularLocation>
</comment>
<protein>
    <submittedName>
        <fullName evidence="8">CDC73-domain-containing protein</fullName>
    </submittedName>
</protein>
<evidence type="ECO:0000259" key="6">
    <source>
        <dbReference type="Pfam" id="PF05179"/>
    </source>
</evidence>
<evidence type="ECO:0000256" key="5">
    <source>
        <dbReference type="SAM" id="MobiDB-lite"/>
    </source>
</evidence>
<sequence>MTDALSLLKSHLDSAHLVDGDGDTADFTKATGLSLGGAITPLDTVTTYFVQGKGISLRECFFAWTNRQLSRTDFLEKAEQCGVNALGFLQRSDLCSWLQGDKPEFEFSERGEEEVTSSKEHAAVEDSSLLTAVLSHERQLLDHNTSLRGTKVVDFTNVAESCKRNYLQPPKDKRKQATSLASSTGPHAKRHKRPQNPIFLISPSASAVLTMSNIKSFLEKGLYINPQTTDPEQQQLLSSSDIAMVTHTFPKIGRVTFMCVDNTDKFSKEEHWDRTMAVFTTGQKWQFKNYKWSDPTELFQRVKGYYFHFDKDPIPQTCNDWNVEKVGLDKHKRFKDAVVLNHFWDSIERVMISKGWE</sequence>
<dbReference type="Pfam" id="PF05179">
    <property type="entry name" value="CDC73_C"/>
    <property type="match status" value="1"/>
</dbReference>
<keyword evidence="3" id="KW-0804">Transcription</keyword>
<dbReference type="InterPro" id="IPR007852">
    <property type="entry name" value="Cdc73/Parafibromin"/>
</dbReference>
<dbReference type="GO" id="GO:0000993">
    <property type="term" value="F:RNA polymerase II complex binding"/>
    <property type="evidence" value="ECO:0007669"/>
    <property type="project" value="TreeGrafter"/>
</dbReference>